<proteinExistence type="predicted"/>
<evidence type="ECO:0000256" key="3">
    <source>
        <dbReference type="ARBA" id="ARBA00040298"/>
    </source>
</evidence>
<dbReference type="Proteomes" id="UP000601223">
    <property type="component" value="Unassembled WGS sequence"/>
</dbReference>
<dbReference type="AlphaFoldDB" id="A0A8J3NIY4"/>
<sequence>MDADAVVVGAGPNGLVAANVLADAGWDVVLLEAAAVPGGGVRSADIAAPGFRADLCSAFYPFAACSPILSGLELERHGLVWRHAPAVLAHVLPDGRSVLLHRDPLRTAESVEQFSAGDGERWLVAYAHWRRLADAVIETMFTPFPPVRAAGGLLRRAGSAGLLRLGRLMTLSVTELGQELFRGEGARLLLTGCAMHADVGPDGAGSGAYGWLLAMLGQQFGFPAPEGGAQALTDALARRLRSRGGELVCGARVTRVVVGHGRALGVLTDDGRAWRARRAVLADVDAPSLYRDLVGAAYLPPRLLADLEVFRYDRPTVKVDWALREPVPWAAGGAELAGTVHLGGDLAGLSRSAAALAVEDDPEVPFLLTGQMSRVDPTRSPPGTETYWAYTHLPRRLSGCDRDSAEIAAYAHRIEQLLAGAAPGFADLVIGRSVQGPADLANENANMVGGALGGGTAAIAQQLMLRPVPGLGRSDTVVDRLYLAGASAHPGPGVHGGPGANAALAAIARARPVTGGLYRTVIGTGHRLVYGPHRSG</sequence>
<accession>A0A8J3NIY4</accession>
<dbReference type="SUPFAM" id="SSF51905">
    <property type="entry name" value="FAD/NAD(P)-binding domain"/>
    <property type="match status" value="1"/>
</dbReference>
<dbReference type="PANTHER" id="PTHR10668:SF105">
    <property type="entry name" value="DEHYDROGENASE-RELATED"/>
    <property type="match status" value="1"/>
</dbReference>
<comment type="function">
    <text evidence="1">Probable oxidoreductase that may play a role as regulator of mitochondrial function.</text>
</comment>
<dbReference type="RefSeq" id="WP_203748890.1">
    <property type="nucleotide sequence ID" value="NZ_BONF01000025.1"/>
</dbReference>
<dbReference type="Pfam" id="PF01593">
    <property type="entry name" value="Amino_oxidase"/>
    <property type="match status" value="1"/>
</dbReference>
<comment type="caution">
    <text evidence="5">The sequence shown here is derived from an EMBL/GenBank/DDBJ whole genome shotgun (WGS) entry which is preliminary data.</text>
</comment>
<evidence type="ECO:0000313" key="5">
    <source>
        <dbReference type="EMBL" id="GIF82915.1"/>
    </source>
</evidence>
<dbReference type="PRINTS" id="PR00420">
    <property type="entry name" value="RNGMNOXGNASE"/>
</dbReference>
<dbReference type="GO" id="GO:0016491">
    <property type="term" value="F:oxidoreductase activity"/>
    <property type="evidence" value="ECO:0007669"/>
    <property type="project" value="InterPro"/>
</dbReference>
<dbReference type="InterPro" id="IPR002937">
    <property type="entry name" value="Amino_oxidase"/>
</dbReference>
<dbReference type="InterPro" id="IPR036188">
    <property type="entry name" value="FAD/NAD-bd_sf"/>
</dbReference>
<dbReference type="EMBL" id="BONF01000025">
    <property type="protein sequence ID" value="GIF82915.1"/>
    <property type="molecule type" value="Genomic_DNA"/>
</dbReference>
<dbReference type="PANTHER" id="PTHR10668">
    <property type="entry name" value="PHYTOENE DEHYDROGENASE"/>
    <property type="match status" value="1"/>
</dbReference>
<dbReference type="Gene3D" id="3.50.50.60">
    <property type="entry name" value="FAD/NAD(P)-binding domain"/>
    <property type="match status" value="2"/>
</dbReference>
<protein>
    <recommendedName>
        <fullName evidence="3">Pyridine nucleotide-disulfide oxidoreductase domain-containing protein 2</fullName>
    </recommendedName>
</protein>
<evidence type="ECO:0000256" key="2">
    <source>
        <dbReference type="ARBA" id="ARBA00038825"/>
    </source>
</evidence>
<name>A0A8J3NIY4_9ACTN</name>
<comment type="subunit">
    <text evidence="2">Interacts with COX5B; this interaction may contribute to localize PYROXD2 to the inner face of the inner mitochondrial membrane.</text>
</comment>
<evidence type="ECO:0000259" key="4">
    <source>
        <dbReference type="Pfam" id="PF01593"/>
    </source>
</evidence>
<keyword evidence="6" id="KW-1185">Reference proteome</keyword>
<reference evidence="5 6" key="1">
    <citation type="submission" date="2021-01" db="EMBL/GenBank/DDBJ databases">
        <title>Whole genome shotgun sequence of Catellatospora bangladeshensis NBRC 107357.</title>
        <authorList>
            <person name="Komaki H."/>
            <person name="Tamura T."/>
        </authorList>
    </citation>
    <scope>NUCLEOTIDE SEQUENCE [LARGE SCALE GENOMIC DNA]</scope>
    <source>
        <strain evidence="5 6">NBRC 107357</strain>
    </source>
</reference>
<organism evidence="5 6">
    <name type="scientific">Catellatospora bangladeshensis</name>
    <dbReference type="NCBI Taxonomy" id="310355"/>
    <lineage>
        <taxon>Bacteria</taxon>
        <taxon>Bacillati</taxon>
        <taxon>Actinomycetota</taxon>
        <taxon>Actinomycetes</taxon>
        <taxon>Micromonosporales</taxon>
        <taxon>Micromonosporaceae</taxon>
        <taxon>Catellatospora</taxon>
    </lineage>
</organism>
<evidence type="ECO:0000256" key="1">
    <source>
        <dbReference type="ARBA" id="ARBA00037217"/>
    </source>
</evidence>
<gene>
    <name evidence="5" type="ORF">Cba03nite_42640</name>
</gene>
<evidence type="ECO:0000313" key="6">
    <source>
        <dbReference type="Proteomes" id="UP000601223"/>
    </source>
</evidence>
<feature type="domain" description="Amine oxidase" evidence="4">
    <location>
        <begin position="14"/>
        <end position="282"/>
    </location>
</feature>